<name>A0A3E1Y4I7_9BACT</name>
<dbReference type="PANTHER" id="PTHR43194">
    <property type="entry name" value="HYDROLASE ALPHA/BETA FOLD FAMILY"/>
    <property type="match status" value="1"/>
</dbReference>
<reference evidence="3 4" key="1">
    <citation type="submission" date="2018-07" db="EMBL/GenBank/DDBJ databases">
        <title>Chitinophaga K2CV101002-2 sp. nov., isolated from a monsoon evergreen broad-leaved forest soil.</title>
        <authorList>
            <person name="Lv Y."/>
        </authorList>
    </citation>
    <scope>NUCLEOTIDE SEQUENCE [LARGE SCALE GENOMIC DNA]</scope>
    <source>
        <strain evidence="3 4">GDMCC 1.1288</strain>
    </source>
</reference>
<feature type="domain" description="AB hydrolase-1" evidence="2">
    <location>
        <begin position="68"/>
        <end position="302"/>
    </location>
</feature>
<dbReference type="InterPro" id="IPR050228">
    <property type="entry name" value="Carboxylesterase_BioH"/>
</dbReference>
<dbReference type="Proteomes" id="UP000260644">
    <property type="component" value="Unassembled WGS sequence"/>
</dbReference>
<evidence type="ECO:0000256" key="1">
    <source>
        <dbReference type="SAM" id="Phobius"/>
    </source>
</evidence>
<keyword evidence="4" id="KW-1185">Reference proteome</keyword>
<evidence type="ECO:0000259" key="2">
    <source>
        <dbReference type="Pfam" id="PF12697"/>
    </source>
</evidence>
<dbReference type="EMBL" id="QPMM01000013">
    <property type="protein sequence ID" value="RFS19556.1"/>
    <property type="molecule type" value="Genomic_DNA"/>
</dbReference>
<dbReference type="Pfam" id="PF12697">
    <property type="entry name" value="Abhydrolase_6"/>
    <property type="match status" value="1"/>
</dbReference>
<sequence length="312" mass="35738">MRKALKIVTFILGVCILAGLAIYVWMSFSQEKYSVNDQLRSQAPGEFIALKDGLVHYKISGTDSSHTIVFIHGGGATGMEVWDYTLPSMLEGSPRILTYDLYGRGYSDRPDVDYSAELYEQQLKQLLDTLGFKQPVDLVAMSMGSAIAMQFTARHPERVRKLVLLGPAASGDLRASKLLSVPVLDKFLMTCYWYPRSIENQRKEFRDMELFAKYSQRLQHFIDFEGYKRITLSTWHCMLNKSQLHFLSAIQPNSILLIYGDSDPFFPIQKLEDYKKLYPTLISKKITNAGHMPHYEQPDQVNPLIKDFLKLD</sequence>
<dbReference type="AlphaFoldDB" id="A0A3E1Y4I7"/>
<keyword evidence="1" id="KW-1133">Transmembrane helix</keyword>
<dbReference type="PANTHER" id="PTHR43194:SF2">
    <property type="entry name" value="PEROXISOMAL MEMBRANE PROTEIN LPX1"/>
    <property type="match status" value="1"/>
</dbReference>
<keyword evidence="1" id="KW-0812">Transmembrane</keyword>
<dbReference type="GO" id="GO:0016787">
    <property type="term" value="F:hydrolase activity"/>
    <property type="evidence" value="ECO:0007669"/>
    <property type="project" value="UniProtKB-KW"/>
</dbReference>
<organism evidence="3 4">
    <name type="scientific">Chitinophaga silvatica</name>
    <dbReference type="NCBI Taxonomy" id="2282649"/>
    <lineage>
        <taxon>Bacteria</taxon>
        <taxon>Pseudomonadati</taxon>
        <taxon>Bacteroidota</taxon>
        <taxon>Chitinophagia</taxon>
        <taxon>Chitinophagales</taxon>
        <taxon>Chitinophagaceae</taxon>
        <taxon>Chitinophaga</taxon>
    </lineage>
</organism>
<dbReference type="InterPro" id="IPR000073">
    <property type="entry name" value="AB_hydrolase_1"/>
</dbReference>
<accession>A0A3E1Y4I7</accession>
<comment type="caution">
    <text evidence="3">The sequence shown here is derived from an EMBL/GenBank/DDBJ whole genome shotgun (WGS) entry which is preliminary data.</text>
</comment>
<dbReference type="RefSeq" id="WP_116978210.1">
    <property type="nucleotide sequence ID" value="NZ_QPMM01000013.1"/>
</dbReference>
<dbReference type="OrthoDB" id="9773293at2"/>
<proteinExistence type="predicted"/>
<keyword evidence="3" id="KW-0378">Hydrolase</keyword>
<feature type="transmembrane region" description="Helical" evidence="1">
    <location>
        <begin position="7"/>
        <end position="26"/>
    </location>
</feature>
<dbReference type="SUPFAM" id="SSF53474">
    <property type="entry name" value="alpha/beta-Hydrolases"/>
    <property type="match status" value="1"/>
</dbReference>
<evidence type="ECO:0000313" key="3">
    <source>
        <dbReference type="EMBL" id="RFS19556.1"/>
    </source>
</evidence>
<evidence type="ECO:0000313" key="4">
    <source>
        <dbReference type="Proteomes" id="UP000260644"/>
    </source>
</evidence>
<keyword evidence="1" id="KW-0472">Membrane</keyword>
<dbReference type="Gene3D" id="3.40.50.1820">
    <property type="entry name" value="alpha/beta hydrolase"/>
    <property type="match status" value="1"/>
</dbReference>
<dbReference type="PRINTS" id="PR00111">
    <property type="entry name" value="ABHYDROLASE"/>
</dbReference>
<dbReference type="InterPro" id="IPR029058">
    <property type="entry name" value="AB_hydrolase_fold"/>
</dbReference>
<protein>
    <submittedName>
        <fullName evidence="3">Alpha/beta hydrolase</fullName>
    </submittedName>
</protein>
<gene>
    <name evidence="3" type="ORF">DVR12_23285</name>
</gene>